<dbReference type="Gene3D" id="3.40.50.1820">
    <property type="entry name" value="alpha/beta hydrolase"/>
    <property type="match status" value="1"/>
</dbReference>
<dbReference type="PRINTS" id="PR00111">
    <property type="entry name" value="ABHYDROLASE"/>
</dbReference>
<accession>A0A1H2BS75</accession>
<dbReference type="AlphaFoldDB" id="A0A1H2BS75"/>
<protein>
    <submittedName>
        <fullName evidence="2">Pimeloyl-ACP methyl ester carboxylesterase</fullName>
    </submittedName>
</protein>
<name>A0A1H2BS75_9BRAD</name>
<dbReference type="EMBL" id="LT629750">
    <property type="protein sequence ID" value="SDT61155.1"/>
    <property type="molecule type" value="Genomic_DNA"/>
</dbReference>
<dbReference type="InterPro" id="IPR029058">
    <property type="entry name" value="AB_hydrolase_fold"/>
</dbReference>
<sequence length="290" mass="31110">MMNLIKTSVAENTRSCVVALHCSLGSGRQWMRLAAALGSTCRIIAPDLSGYGNNPGPFTLPTTLSQEVELLADRLNQSAGPIHLVGHSYGGAIAFKIATASAFASRVRSLTLIEPVLPTLLREGVADRRLYERFAGVAQDVCVDLWRGLALEAIDKFTDFWNGSGPPEQLSPAARLRMIEHADKLAFDFTAVLAEENVERAAAALRVPTLLFSGGLSPYLTQRIVERLASIIDGADARHLPAAGHMLPISHSTIINPEIARHIARADELAGLALASSQPPAWLLQPGLVQ</sequence>
<dbReference type="SUPFAM" id="SSF53474">
    <property type="entry name" value="alpha/beta-Hydrolases"/>
    <property type="match status" value="1"/>
</dbReference>
<dbReference type="Proteomes" id="UP000243904">
    <property type="component" value="Chromosome I"/>
</dbReference>
<dbReference type="PANTHER" id="PTHR43194:SF2">
    <property type="entry name" value="PEROXISOMAL MEMBRANE PROTEIN LPX1"/>
    <property type="match status" value="1"/>
</dbReference>
<organism evidence="2 3">
    <name type="scientific">Bradyrhizobium canariense</name>
    <dbReference type="NCBI Taxonomy" id="255045"/>
    <lineage>
        <taxon>Bacteria</taxon>
        <taxon>Pseudomonadati</taxon>
        <taxon>Pseudomonadota</taxon>
        <taxon>Alphaproteobacteria</taxon>
        <taxon>Hyphomicrobiales</taxon>
        <taxon>Nitrobacteraceae</taxon>
        <taxon>Bradyrhizobium</taxon>
    </lineage>
</organism>
<feature type="domain" description="AB hydrolase-1" evidence="1">
    <location>
        <begin position="17"/>
        <end position="250"/>
    </location>
</feature>
<evidence type="ECO:0000313" key="2">
    <source>
        <dbReference type="EMBL" id="SDT61155.1"/>
    </source>
</evidence>
<keyword evidence="3" id="KW-1185">Reference proteome</keyword>
<reference evidence="3" key="1">
    <citation type="submission" date="2016-10" db="EMBL/GenBank/DDBJ databases">
        <authorList>
            <person name="Varghese N."/>
            <person name="Submissions S."/>
        </authorList>
    </citation>
    <scope>NUCLEOTIDE SEQUENCE [LARGE SCALE GENOMIC DNA]</scope>
    <source>
        <strain evidence="3">GAS369</strain>
    </source>
</reference>
<dbReference type="InterPro" id="IPR050228">
    <property type="entry name" value="Carboxylesterase_BioH"/>
</dbReference>
<proteinExistence type="predicted"/>
<evidence type="ECO:0000313" key="3">
    <source>
        <dbReference type="Proteomes" id="UP000243904"/>
    </source>
</evidence>
<dbReference type="PANTHER" id="PTHR43194">
    <property type="entry name" value="HYDROLASE ALPHA/BETA FOLD FAMILY"/>
    <property type="match status" value="1"/>
</dbReference>
<dbReference type="InterPro" id="IPR000073">
    <property type="entry name" value="AB_hydrolase_1"/>
</dbReference>
<dbReference type="Pfam" id="PF12697">
    <property type="entry name" value="Abhydrolase_6"/>
    <property type="match status" value="1"/>
</dbReference>
<evidence type="ECO:0000259" key="1">
    <source>
        <dbReference type="Pfam" id="PF12697"/>
    </source>
</evidence>
<gene>
    <name evidence="2" type="ORF">SAMN05444158_7488</name>
</gene>